<reference evidence="1" key="1">
    <citation type="journal article" date="2022" name="Plant J.">
        <title>Strategies of tolerance reflected in two North American maple genomes.</title>
        <authorList>
            <person name="McEvoy S.L."/>
            <person name="Sezen U.U."/>
            <person name="Trouern-Trend A."/>
            <person name="McMahon S.M."/>
            <person name="Schaberg P.G."/>
            <person name="Yang J."/>
            <person name="Wegrzyn J.L."/>
            <person name="Swenson N.G."/>
        </authorList>
    </citation>
    <scope>NUCLEOTIDE SEQUENCE</scope>
    <source>
        <strain evidence="1">91603</strain>
    </source>
</reference>
<proteinExistence type="predicted"/>
<name>A0AAD5IGB1_ACENE</name>
<dbReference type="Gene3D" id="3.60.40.10">
    <property type="entry name" value="PPM-type phosphatase domain"/>
    <property type="match status" value="1"/>
</dbReference>
<dbReference type="EMBL" id="JAJSOW010000106">
    <property type="protein sequence ID" value="KAI9161686.1"/>
    <property type="molecule type" value="Genomic_DNA"/>
</dbReference>
<dbReference type="Proteomes" id="UP001064489">
    <property type="component" value="Chromosome 2"/>
</dbReference>
<reference evidence="1" key="2">
    <citation type="submission" date="2023-02" db="EMBL/GenBank/DDBJ databases">
        <authorList>
            <person name="Swenson N.G."/>
            <person name="Wegrzyn J.L."/>
            <person name="Mcevoy S.L."/>
        </authorList>
    </citation>
    <scope>NUCLEOTIDE SEQUENCE</scope>
    <source>
        <strain evidence="1">91603</strain>
        <tissue evidence="1">Leaf</tissue>
    </source>
</reference>
<dbReference type="InterPro" id="IPR036457">
    <property type="entry name" value="PPM-type-like_dom_sf"/>
</dbReference>
<keyword evidence="2" id="KW-1185">Reference proteome</keyword>
<sequence>MFLFINPRQGALQLLKPAFMIIRDRNSKCLLLLIRGIWVPRGHGVCGIFYRHGPWGHVVAKRVRESVPSSLLCNWQEALTSLTTSVGMDADVGLDRSVDKWRQSCLKAYASIEREIKQNTKIDSFRWGTTALTIVKQRRLSG</sequence>
<gene>
    <name evidence="1" type="ORF">LWI28_019755</name>
</gene>
<comment type="caution">
    <text evidence="1">The sequence shown here is derived from an EMBL/GenBank/DDBJ whole genome shotgun (WGS) entry which is preliminary data.</text>
</comment>
<protein>
    <submittedName>
        <fullName evidence="1">Uncharacterized protein</fullName>
    </submittedName>
</protein>
<dbReference type="AlphaFoldDB" id="A0AAD5IGB1"/>
<organism evidence="1 2">
    <name type="scientific">Acer negundo</name>
    <name type="common">Box elder</name>
    <dbReference type="NCBI Taxonomy" id="4023"/>
    <lineage>
        <taxon>Eukaryota</taxon>
        <taxon>Viridiplantae</taxon>
        <taxon>Streptophyta</taxon>
        <taxon>Embryophyta</taxon>
        <taxon>Tracheophyta</taxon>
        <taxon>Spermatophyta</taxon>
        <taxon>Magnoliopsida</taxon>
        <taxon>eudicotyledons</taxon>
        <taxon>Gunneridae</taxon>
        <taxon>Pentapetalae</taxon>
        <taxon>rosids</taxon>
        <taxon>malvids</taxon>
        <taxon>Sapindales</taxon>
        <taxon>Sapindaceae</taxon>
        <taxon>Hippocastanoideae</taxon>
        <taxon>Acereae</taxon>
        <taxon>Acer</taxon>
    </lineage>
</organism>
<evidence type="ECO:0000313" key="2">
    <source>
        <dbReference type="Proteomes" id="UP001064489"/>
    </source>
</evidence>
<accession>A0AAD5IGB1</accession>
<evidence type="ECO:0000313" key="1">
    <source>
        <dbReference type="EMBL" id="KAI9161686.1"/>
    </source>
</evidence>